<feature type="compositionally biased region" description="Polar residues" evidence="3">
    <location>
        <begin position="556"/>
        <end position="570"/>
    </location>
</feature>
<dbReference type="InterPro" id="IPR012677">
    <property type="entry name" value="Nucleotide-bd_a/b_plait_sf"/>
</dbReference>
<organism evidence="5 6">
    <name type="scientific">Ridgeia piscesae</name>
    <name type="common">Tubeworm</name>
    <dbReference type="NCBI Taxonomy" id="27915"/>
    <lineage>
        <taxon>Eukaryota</taxon>
        <taxon>Metazoa</taxon>
        <taxon>Spiralia</taxon>
        <taxon>Lophotrochozoa</taxon>
        <taxon>Annelida</taxon>
        <taxon>Polychaeta</taxon>
        <taxon>Sedentaria</taxon>
        <taxon>Canalipalpata</taxon>
        <taxon>Sabellida</taxon>
        <taxon>Siboglinidae</taxon>
        <taxon>Ridgeia</taxon>
    </lineage>
</organism>
<proteinExistence type="predicted"/>
<evidence type="ECO:0000256" key="2">
    <source>
        <dbReference type="SAM" id="Coils"/>
    </source>
</evidence>
<keyword evidence="1" id="KW-0694">RNA-binding</keyword>
<dbReference type="GO" id="GO:0007624">
    <property type="term" value="P:ultradian rhythm"/>
    <property type="evidence" value="ECO:0007669"/>
    <property type="project" value="InterPro"/>
</dbReference>
<dbReference type="PANTHER" id="PTHR16001">
    <property type="entry name" value="ECTO-NOX DISULFIDE-THIOL EXCHANGER"/>
    <property type="match status" value="1"/>
</dbReference>
<evidence type="ECO:0000256" key="3">
    <source>
        <dbReference type="SAM" id="MobiDB-lite"/>
    </source>
</evidence>
<dbReference type="GO" id="GO:0009897">
    <property type="term" value="C:external side of plasma membrane"/>
    <property type="evidence" value="ECO:0007669"/>
    <property type="project" value="InterPro"/>
</dbReference>
<accession>A0AAD9K6H1</accession>
<feature type="compositionally biased region" description="Basic and acidic residues" evidence="3">
    <location>
        <begin position="541"/>
        <end position="555"/>
    </location>
</feature>
<evidence type="ECO:0000313" key="5">
    <source>
        <dbReference type="EMBL" id="KAK2165873.1"/>
    </source>
</evidence>
<keyword evidence="2" id="KW-0175">Coiled coil</keyword>
<feature type="compositionally biased region" description="Acidic residues" evidence="3">
    <location>
        <begin position="406"/>
        <end position="419"/>
    </location>
</feature>
<gene>
    <name evidence="5" type="ORF">NP493_1345g00061</name>
</gene>
<dbReference type="InterPro" id="IPR038876">
    <property type="entry name" value="ENOX"/>
</dbReference>
<dbReference type="AlphaFoldDB" id="A0AAD9K6H1"/>
<feature type="region of interest" description="Disordered" evidence="3">
    <location>
        <begin position="1"/>
        <end position="26"/>
    </location>
</feature>
<evidence type="ECO:0000259" key="4">
    <source>
        <dbReference type="PROSITE" id="PS50102"/>
    </source>
</evidence>
<dbReference type="SUPFAM" id="SSF54928">
    <property type="entry name" value="RNA-binding domain, RBD"/>
    <property type="match status" value="1"/>
</dbReference>
<evidence type="ECO:0000313" key="6">
    <source>
        <dbReference type="Proteomes" id="UP001209878"/>
    </source>
</evidence>
<dbReference type="GO" id="GO:0003723">
    <property type="term" value="F:RNA binding"/>
    <property type="evidence" value="ECO:0007669"/>
    <property type="project" value="UniProtKB-UniRule"/>
</dbReference>
<dbReference type="Pfam" id="PF00076">
    <property type="entry name" value="RRM_1"/>
    <property type="match status" value="1"/>
</dbReference>
<evidence type="ECO:0000256" key="1">
    <source>
        <dbReference type="PROSITE-ProRule" id="PRU00176"/>
    </source>
</evidence>
<keyword evidence="6" id="KW-1185">Reference proteome</keyword>
<dbReference type="PROSITE" id="PS50102">
    <property type="entry name" value="RRM"/>
    <property type="match status" value="1"/>
</dbReference>
<reference evidence="5" key="1">
    <citation type="journal article" date="2023" name="Mol. Biol. Evol.">
        <title>Third-Generation Sequencing Reveals the Adaptive Role of the Epigenome in Three Deep-Sea Polychaetes.</title>
        <authorList>
            <person name="Perez M."/>
            <person name="Aroh O."/>
            <person name="Sun Y."/>
            <person name="Lan Y."/>
            <person name="Juniper S.K."/>
            <person name="Young C.R."/>
            <person name="Angers B."/>
            <person name="Qian P.Y."/>
        </authorList>
    </citation>
    <scope>NUCLEOTIDE SEQUENCE</scope>
    <source>
        <strain evidence="5">R07B-5</strain>
    </source>
</reference>
<name>A0AAD9K6H1_RIDPI</name>
<dbReference type="GO" id="GO:0016491">
    <property type="term" value="F:oxidoreductase activity"/>
    <property type="evidence" value="ECO:0007669"/>
    <property type="project" value="InterPro"/>
</dbReference>
<dbReference type="InterPro" id="IPR035979">
    <property type="entry name" value="RBD_domain_sf"/>
</dbReference>
<dbReference type="Pfam" id="PF23267">
    <property type="entry name" value="ENOX1"/>
    <property type="match status" value="1"/>
</dbReference>
<dbReference type="InterPro" id="IPR056611">
    <property type="entry name" value="ENOX1/2_dom"/>
</dbReference>
<feature type="region of interest" description="Disordered" evidence="3">
    <location>
        <begin position="541"/>
        <end position="570"/>
    </location>
</feature>
<feature type="domain" description="RRM" evidence="4">
    <location>
        <begin position="152"/>
        <end position="231"/>
    </location>
</feature>
<dbReference type="PANTHER" id="PTHR16001:SF4">
    <property type="entry name" value="ECTO-NOX DISULFIDE-THIOL EXCHANGER 1-LIKE PROTEIN"/>
    <property type="match status" value="1"/>
</dbReference>
<protein>
    <recommendedName>
        <fullName evidence="4">RRM domain-containing protein</fullName>
    </recommendedName>
</protein>
<dbReference type="Gene3D" id="3.30.70.330">
    <property type="match status" value="1"/>
</dbReference>
<feature type="region of interest" description="Disordered" evidence="3">
    <location>
        <begin position="404"/>
        <end position="432"/>
    </location>
</feature>
<dbReference type="EMBL" id="JAODUO010001344">
    <property type="protein sequence ID" value="KAK2165873.1"/>
    <property type="molecule type" value="Genomic_DNA"/>
</dbReference>
<comment type="caution">
    <text evidence="5">The sequence shown here is derived from an EMBL/GenBank/DDBJ whole genome shotgun (WGS) entry which is preliminary data.</text>
</comment>
<dbReference type="SMART" id="SM00360">
    <property type="entry name" value="RRM"/>
    <property type="match status" value="1"/>
</dbReference>
<dbReference type="InterPro" id="IPR000504">
    <property type="entry name" value="RRM_dom"/>
</dbReference>
<dbReference type="Proteomes" id="UP001209878">
    <property type="component" value="Unassembled WGS sequence"/>
</dbReference>
<feature type="coiled-coil region" evidence="2">
    <location>
        <begin position="448"/>
        <end position="541"/>
    </location>
</feature>
<sequence>MPPPPAPLGPMSSGGLDPASNNQPLHFNAGKMKSVMVHANDNLDCVPTKELESPPPPPGNNMAMGNMSMGHMAPMGPWPPMMGPMGMADPGMMMGAAMGYPQYAGYMAPGPMPVAADGCELQKDIITLKDCVLYPPPQNAPATTRERPPGCRTIFVGGLPENTTEDILRELFETCGNICSIRLSKKNFAHIRFDMEESVFKALYISGYRMKIGDSDDKANTGRLHVDYAQARDDLYEWECNQRLLARENRHNRQVEDDLLHPPSPPPITHFSDYEASVLLENLKEDSTFASAAHVLVTWLERGDCTRRTASIFYGLVQSTNTHIRRLLGEKATYETELQQMKLQFRQKLQLIIRQIEQINAVFTAAGKQKAWDHFTKAQRKNLVLWSKHCQEIWSREQEEFLSEREEAEMDMSDSEDGESAPVAKKKKKSNEITSGENVVSAAIEWVNGQLREDNDILKCQLEAYKNEVDLLKMELSESSGCGDKDKQITALKQALQGMQQQLISAKRDAKLAEEHLQKQLVSAKRDAKLSEENFQKAKEDACTAKTAEDTRAEGDTTTEGSRSTDTISVTLSVPPDSTLTEVEARLIGVIATFLHVHPFGASIDYICSYLTRLEMKTRSSEIEDLLERLPSVFRQDFHGVGASLEKRWNFVGFDIKSKSVSS</sequence>